<reference evidence="3" key="1">
    <citation type="submission" date="2010-06" db="EMBL/GenBank/DDBJ databases">
        <authorList>
            <person name="Jiang H."/>
            <person name="Abraham K."/>
            <person name="Ali S."/>
            <person name="Alsbrooks S.L."/>
            <person name="Anim B.N."/>
            <person name="Anosike U.S."/>
            <person name="Attaway T."/>
            <person name="Bandaranaike D.P."/>
            <person name="Battles P.K."/>
            <person name="Bell S.N."/>
            <person name="Bell A.V."/>
            <person name="Beltran B."/>
            <person name="Bickham C."/>
            <person name="Bustamante Y."/>
            <person name="Caleb T."/>
            <person name="Canada A."/>
            <person name="Cardenas V."/>
            <person name="Carter K."/>
            <person name="Chacko J."/>
            <person name="Chandrabose M.N."/>
            <person name="Chavez D."/>
            <person name="Chavez A."/>
            <person name="Chen L."/>
            <person name="Chu H.-S."/>
            <person name="Claassen K.J."/>
            <person name="Cockrell R."/>
            <person name="Collins M."/>
            <person name="Cooper J.A."/>
            <person name="Cree A."/>
            <person name="Curry S.M."/>
            <person name="Da Y."/>
            <person name="Dao M.D."/>
            <person name="Das B."/>
            <person name="Davila M.-L."/>
            <person name="Davy-Carroll L."/>
            <person name="Denson S."/>
            <person name="Dinh H."/>
            <person name="Ebong V.E."/>
            <person name="Edwards J.R."/>
            <person name="Egan A."/>
            <person name="El-Daye J."/>
            <person name="Escobedo L."/>
            <person name="Fernandez S."/>
            <person name="Fernando P.R."/>
            <person name="Flagg N."/>
            <person name="Forbes L.D."/>
            <person name="Fowler R.G."/>
            <person name="Fu Q."/>
            <person name="Gabisi R.A."/>
            <person name="Ganer J."/>
            <person name="Garbino Pronczuk A."/>
            <person name="Garcia R.M."/>
            <person name="Garner T."/>
            <person name="Garrett T.E."/>
            <person name="Gonzalez D.A."/>
            <person name="Hamid H."/>
            <person name="Hawkins E.S."/>
            <person name="Hirani K."/>
            <person name="Hogues M.E."/>
            <person name="Hollins B."/>
            <person name="Hsiao C.-H."/>
            <person name="Jabil R."/>
            <person name="James M.L."/>
            <person name="Jhangiani S.N."/>
            <person name="Johnson B."/>
            <person name="Johnson Q."/>
            <person name="Joshi V."/>
            <person name="Kalu J.B."/>
            <person name="Kam C."/>
            <person name="Kashfia A."/>
            <person name="Keebler J."/>
            <person name="Kisamo H."/>
            <person name="Kovar C.L."/>
            <person name="Lago L.A."/>
            <person name="Lai C.-Y."/>
            <person name="Laidlaw J."/>
            <person name="Lara F."/>
            <person name="Le T.-K."/>
            <person name="Lee S.L."/>
            <person name="Legall F.H."/>
            <person name="Lemon S.J."/>
            <person name="Lewis L.R."/>
            <person name="Li B."/>
            <person name="Liu Y."/>
            <person name="Liu Y.-S."/>
            <person name="Lopez J."/>
            <person name="Lozado R.J."/>
            <person name="Lu J."/>
            <person name="Madu R.C."/>
            <person name="Maheshwari M."/>
            <person name="Maheshwari R."/>
            <person name="Malloy K."/>
            <person name="Martinez E."/>
            <person name="Mathew T."/>
            <person name="Mercado I.C."/>
            <person name="Mercado C."/>
            <person name="Meyer B."/>
            <person name="Montgomery K."/>
            <person name="Morgan M.B."/>
            <person name="Munidasa M."/>
            <person name="Nazareth L.V."/>
            <person name="Nelson J."/>
            <person name="Ng B.M."/>
            <person name="Nguyen N.B."/>
            <person name="Nguyen P.Q."/>
            <person name="Nguyen T."/>
            <person name="Obregon M."/>
            <person name="Okwuonu G.O."/>
            <person name="Onwere C.G."/>
            <person name="Orozco G."/>
            <person name="Parra A."/>
            <person name="Patel S."/>
            <person name="Patil S."/>
            <person name="Perez A."/>
            <person name="Perez Y."/>
            <person name="Pham C."/>
            <person name="Primus E.L."/>
            <person name="Pu L.-L."/>
            <person name="Puazo M."/>
            <person name="Qin X."/>
            <person name="Quiroz J.B."/>
            <person name="Reese J."/>
            <person name="Richards S."/>
            <person name="Rives C.M."/>
            <person name="Robberts R."/>
            <person name="Ruiz S.J."/>
            <person name="Ruiz M.J."/>
            <person name="Santibanez J."/>
            <person name="Schneider B.W."/>
            <person name="Sisson I."/>
            <person name="Smith M."/>
            <person name="Sodergren E."/>
            <person name="Song X.-Z."/>
            <person name="Song B.B."/>
            <person name="Summersgill H."/>
            <person name="Thelus R."/>
            <person name="Thornton R.D."/>
            <person name="Trejos Z.Y."/>
            <person name="Usmani K."/>
            <person name="Vattathil S."/>
            <person name="Villasana D."/>
            <person name="Walker D.L."/>
            <person name="Wang S."/>
            <person name="Wang K."/>
            <person name="White C.S."/>
            <person name="Williams A.C."/>
            <person name="Williamson J."/>
            <person name="Wilson K."/>
            <person name="Woghiren I.O."/>
            <person name="Woodworth J.R."/>
            <person name="Worley K.C."/>
            <person name="Wright R.A."/>
            <person name="Wu W."/>
            <person name="Young L."/>
            <person name="Zhang L."/>
            <person name="Zhang J."/>
            <person name="Zhu Y."/>
            <person name="Muzny D.M."/>
            <person name="Weinstock G."/>
            <person name="Gibbs R.A."/>
        </authorList>
    </citation>
    <scope>NUCLEOTIDE SEQUENCE [LARGE SCALE GENOMIC DNA]</scope>
    <source>
        <strain evidence="3">LSR1</strain>
    </source>
</reference>
<dbReference type="GeneID" id="100162028"/>
<dbReference type="RefSeq" id="XP_008181493.1">
    <property type="nucleotide sequence ID" value="XM_008183271.3"/>
</dbReference>
<feature type="region of interest" description="Disordered" evidence="1">
    <location>
        <begin position="73"/>
        <end position="102"/>
    </location>
</feature>
<sequence length="102" mass="11975">MMDRDISPVKRNPPGKFVGVRQKLIIINFYKNLMFEQQNIEESKKMKYKDIIKTISKTSGVGQRTVGSTLAEYKTKGTISSPNKKKEEDSDRKIRRFWPKRH</sequence>
<feature type="compositionally biased region" description="Basic residues" evidence="1">
    <location>
        <begin position="93"/>
        <end position="102"/>
    </location>
</feature>
<accession>A0A8R2B4M6</accession>
<reference evidence="2" key="2">
    <citation type="submission" date="2022-06" db="UniProtKB">
        <authorList>
            <consortium name="EnsemblMetazoa"/>
        </authorList>
    </citation>
    <scope>IDENTIFICATION</scope>
</reference>
<keyword evidence="3" id="KW-1185">Reference proteome</keyword>
<dbReference type="EnsemblMetazoa" id="XM_008183271.3">
    <property type="protein sequence ID" value="XP_008181493.1"/>
    <property type="gene ID" value="LOC100162028"/>
</dbReference>
<dbReference type="AlphaFoldDB" id="A0A8R2B4M6"/>
<evidence type="ECO:0000313" key="3">
    <source>
        <dbReference type="Proteomes" id="UP000007819"/>
    </source>
</evidence>
<evidence type="ECO:0000313" key="2">
    <source>
        <dbReference type="EnsemblMetazoa" id="XP_008181493.1"/>
    </source>
</evidence>
<evidence type="ECO:0000256" key="1">
    <source>
        <dbReference type="SAM" id="MobiDB-lite"/>
    </source>
</evidence>
<organism evidence="2 3">
    <name type="scientific">Acyrthosiphon pisum</name>
    <name type="common">Pea aphid</name>
    <dbReference type="NCBI Taxonomy" id="7029"/>
    <lineage>
        <taxon>Eukaryota</taxon>
        <taxon>Metazoa</taxon>
        <taxon>Ecdysozoa</taxon>
        <taxon>Arthropoda</taxon>
        <taxon>Hexapoda</taxon>
        <taxon>Insecta</taxon>
        <taxon>Pterygota</taxon>
        <taxon>Neoptera</taxon>
        <taxon>Paraneoptera</taxon>
        <taxon>Hemiptera</taxon>
        <taxon>Sternorrhyncha</taxon>
        <taxon>Aphidomorpha</taxon>
        <taxon>Aphidoidea</taxon>
        <taxon>Aphididae</taxon>
        <taxon>Macrosiphini</taxon>
        <taxon>Acyrthosiphon</taxon>
    </lineage>
</organism>
<dbReference type="OrthoDB" id="6619972at2759"/>
<proteinExistence type="predicted"/>
<dbReference type="Proteomes" id="UP000007819">
    <property type="component" value="Chromosome X"/>
</dbReference>
<name>A0A8R2B4M6_ACYPI</name>
<dbReference type="KEGG" id="api:100162028"/>
<protein>
    <submittedName>
        <fullName evidence="2">Uncharacterized protein</fullName>
    </submittedName>
</protein>